<feature type="compositionally biased region" description="Acidic residues" evidence="1">
    <location>
        <begin position="73"/>
        <end position="86"/>
    </location>
</feature>
<sequence>MSAAARSAVVALGVPEAAARAVAAAEAASSSARANEPTPESVEKAVMDLVAMMEKASTRMDAMGEGLALDAEQQQDSDDEDDEDDPSVERERVKQDLIALRRHLPVGALKRRIGIFMATAHLVDLAACARLENAFRSYFAIDLGADCRYVIGGLRAAGLCRTICALDTSTNYAQDDDNDNEDQDRERFAEEEEFDGDDDDDDHDEIGSRYLGSESEDTSCSRAKTLLEMASSRCVLFELARANVWLLSGIRRDCELCRCEESCGALLDALKGVRCG</sequence>
<protein>
    <submittedName>
        <fullName evidence="2">Uncharacterized protein</fullName>
    </submittedName>
</protein>
<dbReference type="Proteomes" id="UP000241890">
    <property type="component" value="Unassembled WGS sequence"/>
</dbReference>
<accession>A0A2R5GXL3</accession>
<dbReference type="EMBL" id="BEYU01000128">
    <property type="protein sequence ID" value="GBG32704.1"/>
    <property type="molecule type" value="Genomic_DNA"/>
</dbReference>
<keyword evidence="3" id="KW-1185">Reference proteome</keyword>
<evidence type="ECO:0000256" key="1">
    <source>
        <dbReference type="SAM" id="MobiDB-lite"/>
    </source>
</evidence>
<comment type="caution">
    <text evidence="2">The sequence shown here is derived from an EMBL/GenBank/DDBJ whole genome shotgun (WGS) entry which is preliminary data.</text>
</comment>
<organism evidence="2 3">
    <name type="scientific">Hondaea fermentalgiana</name>
    <dbReference type="NCBI Taxonomy" id="2315210"/>
    <lineage>
        <taxon>Eukaryota</taxon>
        <taxon>Sar</taxon>
        <taxon>Stramenopiles</taxon>
        <taxon>Bigyra</taxon>
        <taxon>Labyrinthulomycetes</taxon>
        <taxon>Thraustochytrida</taxon>
        <taxon>Thraustochytriidae</taxon>
        <taxon>Hondaea</taxon>
    </lineage>
</organism>
<evidence type="ECO:0000313" key="3">
    <source>
        <dbReference type="Proteomes" id="UP000241890"/>
    </source>
</evidence>
<reference evidence="2 3" key="1">
    <citation type="submission" date="2017-12" db="EMBL/GenBank/DDBJ databases">
        <title>Sequencing, de novo assembly and annotation of complete genome of a new Thraustochytrid species, strain FCC1311.</title>
        <authorList>
            <person name="Sedici K."/>
            <person name="Godart F."/>
            <person name="Aiese Cigliano R."/>
            <person name="Sanseverino W."/>
            <person name="Barakat M."/>
            <person name="Ortet P."/>
            <person name="Marechal E."/>
            <person name="Cagnac O."/>
            <person name="Amato A."/>
        </authorList>
    </citation>
    <scope>NUCLEOTIDE SEQUENCE [LARGE SCALE GENOMIC DNA]</scope>
</reference>
<feature type="compositionally biased region" description="Acidic residues" evidence="1">
    <location>
        <begin position="174"/>
        <end position="204"/>
    </location>
</feature>
<proteinExistence type="predicted"/>
<dbReference type="AlphaFoldDB" id="A0A2R5GXL3"/>
<name>A0A2R5GXL3_9STRA</name>
<gene>
    <name evidence="2" type="ORF">FCC1311_089292</name>
</gene>
<dbReference type="InParanoid" id="A0A2R5GXL3"/>
<feature type="region of interest" description="Disordered" evidence="1">
    <location>
        <begin position="174"/>
        <end position="215"/>
    </location>
</feature>
<evidence type="ECO:0000313" key="2">
    <source>
        <dbReference type="EMBL" id="GBG32704.1"/>
    </source>
</evidence>
<feature type="region of interest" description="Disordered" evidence="1">
    <location>
        <begin position="70"/>
        <end position="92"/>
    </location>
</feature>